<dbReference type="Proteomes" id="UP001556040">
    <property type="component" value="Unassembled WGS sequence"/>
</dbReference>
<sequence>MMGMKRFALLGLGAAGYAYFKKKGNRDKAKVAFDDSKVKFTQFVDHTKKSINDYRDKGQKTVEKS</sequence>
<evidence type="ECO:0000313" key="2">
    <source>
        <dbReference type="Proteomes" id="UP001556040"/>
    </source>
</evidence>
<dbReference type="EMBL" id="JBFMIA010000020">
    <property type="protein sequence ID" value="MEW9503005.1"/>
    <property type="molecule type" value="Genomic_DNA"/>
</dbReference>
<gene>
    <name evidence="1" type="ORF">AB1471_14525</name>
</gene>
<name>A0ABV3Q6L6_9BACL</name>
<accession>A0ABV3Q6L6</accession>
<comment type="caution">
    <text evidence="1">The sequence shown here is derived from an EMBL/GenBank/DDBJ whole genome shotgun (WGS) entry which is preliminary data.</text>
</comment>
<organism evidence="1 2">
    <name type="scientific">Jeotgalibacillus marinus</name>
    <dbReference type="NCBI Taxonomy" id="86667"/>
    <lineage>
        <taxon>Bacteria</taxon>
        <taxon>Bacillati</taxon>
        <taxon>Bacillota</taxon>
        <taxon>Bacilli</taxon>
        <taxon>Bacillales</taxon>
        <taxon>Caryophanaceae</taxon>
        <taxon>Jeotgalibacillus</taxon>
    </lineage>
</organism>
<dbReference type="RefSeq" id="WP_367780493.1">
    <property type="nucleotide sequence ID" value="NZ_JBFMIA010000020.1"/>
</dbReference>
<evidence type="ECO:0008006" key="3">
    <source>
        <dbReference type="Google" id="ProtNLM"/>
    </source>
</evidence>
<reference evidence="1 2" key="1">
    <citation type="journal article" date="1979" name="Int. J. Syst. Evol. Microbiol.">
        <title>Bacillus globisporus subsp. marinus subsp. nov.</title>
        <authorList>
            <person name="Liu H."/>
        </authorList>
    </citation>
    <scope>NUCLEOTIDE SEQUENCE [LARGE SCALE GENOMIC DNA]</scope>
    <source>
        <strain evidence="1 2">DSM 1297</strain>
    </source>
</reference>
<evidence type="ECO:0000313" key="1">
    <source>
        <dbReference type="EMBL" id="MEW9503005.1"/>
    </source>
</evidence>
<keyword evidence="2" id="KW-1185">Reference proteome</keyword>
<protein>
    <recommendedName>
        <fullName evidence="3">YtxH domain-containing protein</fullName>
    </recommendedName>
</protein>
<proteinExistence type="predicted"/>